<evidence type="ECO:0000313" key="9">
    <source>
        <dbReference type="Proteomes" id="UP000235145"/>
    </source>
</evidence>
<dbReference type="AlphaFoldDB" id="A0A9R1UJ87"/>
<dbReference type="GO" id="GO:0009736">
    <property type="term" value="P:cytokinin-activated signaling pathway"/>
    <property type="evidence" value="ECO:0007669"/>
    <property type="project" value="UniProtKB-KW"/>
</dbReference>
<name>A0A9R1UJ87_LACSA</name>
<accession>A0A9R1UJ87</accession>
<evidence type="ECO:0000256" key="2">
    <source>
        <dbReference type="ARBA" id="ARBA00022490"/>
    </source>
</evidence>
<keyword evidence="4" id="KW-0932">Cytokinin signaling pathway</keyword>
<feature type="compositionally biased region" description="Acidic residues" evidence="7">
    <location>
        <begin position="73"/>
        <end position="83"/>
    </location>
</feature>
<dbReference type="InterPro" id="IPR044670">
    <property type="entry name" value="SOFL"/>
</dbReference>
<protein>
    <submittedName>
        <fullName evidence="8">Uncharacterized protein</fullName>
    </submittedName>
</protein>
<keyword evidence="5" id="KW-0539">Nucleus</keyword>
<keyword evidence="9" id="KW-1185">Reference proteome</keyword>
<evidence type="ECO:0000256" key="1">
    <source>
        <dbReference type="ARBA" id="ARBA00004496"/>
    </source>
</evidence>
<gene>
    <name evidence="8" type="ORF">LSAT_V11C900501370</name>
</gene>
<dbReference type="Proteomes" id="UP000235145">
    <property type="component" value="Unassembled WGS sequence"/>
</dbReference>
<keyword evidence="3" id="KW-0203">Cytokinin biosynthesis</keyword>
<evidence type="ECO:0000313" key="8">
    <source>
        <dbReference type="EMBL" id="KAJ0188452.1"/>
    </source>
</evidence>
<dbReference type="EMBL" id="NBSK02000009">
    <property type="protein sequence ID" value="KAJ0188452.1"/>
    <property type="molecule type" value="Genomic_DNA"/>
</dbReference>
<dbReference type="PANTHER" id="PTHR33347:SF1">
    <property type="entry name" value="PROTEIN SOB FIVE-LIKE 5"/>
    <property type="match status" value="1"/>
</dbReference>
<dbReference type="GO" id="GO:0005737">
    <property type="term" value="C:cytoplasm"/>
    <property type="evidence" value="ECO:0007669"/>
    <property type="project" value="UniProtKB-SubCell"/>
</dbReference>
<comment type="caution">
    <text evidence="8">The sequence shown here is derived from an EMBL/GenBank/DDBJ whole genome shotgun (WGS) entry which is preliminary data.</text>
</comment>
<comment type="similarity">
    <text evidence="6">Belongs to the SOFL plant protein family.</text>
</comment>
<organism evidence="8 9">
    <name type="scientific">Lactuca sativa</name>
    <name type="common">Garden lettuce</name>
    <dbReference type="NCBI Taxonomy" id="4236"/>
    <lineage>
        <taxon>Eukaryota</taxon>
        <taxon>Viridiplantae</taxon>
        <taxon>Streptophyta</taxon>
        <taxon>Embryophyta</taxon>
        <taxon>Tracheophyta</taxon>
        <taxon>Spermatophyta</taxon>
        <taxon>Magnoliopsida</taxon>
        <taxon>eudicotyledons</taxon>
        <taxon>Gunneridae</taxon>
        <taxon>Pentapetalae</taxon>
        <taxon>asterids</taxon>
        <taxon>campanulids</taxon>
        <taxon>Asterales</taxon>
        <taxon>Asteraceae</taxon>
        <taxon>Cichorioideae</taxon>
        <taxon>Cichorieae</taxon>
        <taxon>Lactucinae</taxon>
        <taxon>Lactuca</taxon>
    </lineage>
</organism>
<keyword evidence="2" id="KW-0963">Cytoplasm</keyword>
<evidence type="ECO:0000256" key="7">
    <source>
        <dbReference type="SAM" id="MobiDB-lite"/>
    </source>
</evidence>
<reference evidence="8 9" key="1">
    <citation type="journal article" date="2017" name="Nat. Commun.">
        <title>Genome assembly with in vitro proximity ligation data and whole-genome triplication in lettuce.</title>
        <authorList>
            <person name="Reyes-Chin-Wo S."/>
            <person name="Wang Z."/>
            <person name="Yang X."/>
            <person name="Kozik A."/>
            <person name="Arikit S."/>
            <person name="Song C."/>
            <person name="Xia L."/>
            <person name="Froenicke L."/>
            <person name="Lavelle D.O."/>
            <person name="Truco M.J."/>
            <person name="Xia R."/>
            <person name="Zhu S."/>
            <person name="Xu C."/>
            <person name="Xu H."/>
            <person name="Xu X."/>
            <person name="Cox K."/>
            <person name="Korf I."/>
            <person name="Meyers B.C."/>
            <person name="Michelmore R.W."/>
        </authorList>
    </citation>
    <scope>NUCLEOTIDE SEQUENCE [LARGE SCALE GENOMIC DNA]</scope>
    <source>
        <strain evidence="9">cv. Salinas</strain>
        <tissue evidence="8">Seedlings</tissue>
    </source>
</reference>
<feature type="region of interest" description="Disordered" evidence="7">
    <location>
        <begin position="31"/>
        <end position="88"/>
    </location>
</feature>
<proteinExistence type="inferred from homology"/>
<evidence type="ECO:0000256" key="5">
    <source>
        <dbReference type="ARBA" id="ARBA00023242"/>
    </source>
</evidence>
<comment type="subcellular location">
    <subcellularLocation>
        <location evidence="1">Cytoplasm</location>
    </subcellularLocation>
</comment>
<evidence type="ECO:0000256" key="3">
    <source>
        <dbReference type="ARBA" id="ARBA00022712"/>
    </source>
</evidence>
<evidence type="ECO:0000256" key="6">
    <source>
        <dbReference type="ARBA" id="ARBA00024199"/>
    </source>
</evidence>
<dbReference type="GO" id="GO:0009691">
    <property type="term" value="P:cytokinin biosynthetic process"/>
    <property type="evidence" value="ECO:0007669"/>
    <property type="project" value="UniProtKB-KW"/>
</dbReference>
<sequence>MDQLFDSEESSSGCESGWTLYLQHSIPHDVFSWKQEHDQEHEDDNDDEEDDDMSMVSDASSGPPHFQPHQEHQEEEEEEEYFNNDDNNVFCDPPLTLVARKRQKLFKQTSFHSHRHLQDLPTASLDDTASSPLFSFSNKDLQVCNKQSTKEDDNSFCYSLGHSTTYFEVLTFTIVVHCCIYKSIVYFMFCPFTKY</sequence>
<feature type="compositionally biased region" description="Acidic residues" evidence="7">
    <location>
        <begin position="41"/>
        <end position="53"/>
    </location>
</feature>
<dbReference type="PANTHER" id="PTHR33347">
    <property type="entry name" value="OSJNBA0091C07.3 PROTEIN"/>
    <property type="match status" value="1"/>
</dbReference>
<evidence type="ECO:0000256" key="4">
    <source>
        <dbReference type="ARBA" id="ARBA00022864"/>
    </source>
</evidence>